<dbReference type="InterPro" id="IPR004358">
    <property type="entry name" value="Sig_transdc_His_kin-like_C"/>
</dbReference>
<evidence type="ECO:0000256" key="4">
    <source>
        <dbReference type="ARBA" id="ARBA00022679"/>
    </source>
</evidence>
<evidence type="ECO:0000256" key="5">
    <source>
        <dbReference type="ARBA" id="ARBA00022741"/>
    </source>
</evidence>
<dbReference type="SMART" id="SM00387">
    <property type="entry name" value="HATPase_c"/>
    <property type="match status" value="1"/>
</dbReference>
<accession>A0A399T905</accession>
<feature type="domain" description="Histidine kinase" evidence="15">
    <location>
        <begin position="847"/>
        <end position="1061"/>
    </location>
</feature>
<evidence type="ECO:0000313" key="17">
    <source>
        <dbReference type="EMBL" id="RIJ50403.1"/>
    </source>
</evidence>
<evidence type="ECO:0000256" key="12">
    <source>
        <dbReference type="PROSITE-ProRule" id="PRU00169"/>
    </source>
</evidence>
<dbReference type="InterPro" id="IPR015943">
    <property type="entry name" value="WD40/YVTN_repeat-like_dom_sf"/>
</dbReference>
<dbReference type="Pfam" id="PF00072">
    <property type="entry name" value="Response_reg"/>
    <property type="match status" value="1"/>
</dbReference>
<dbReference type="Proteomes" id="UP000265926">
    <property type="component" value="Unassembled WGS sequence"/>
</dbReference>
<dbReference type="SMART" id="SM00448">
    <property type="entry name" value="REC"/>
    <property type="match status" value="1"/>
</dbReference>
<dbReference type="InterPro" id="IPR001789">
    <property type="entry name" value="Sig_transdc_resp-reg_receiver"/>
</dbReference>
<keyword evidence="13" id="KW-0812">Transmembrane</keyword>
<gene>
    <name evidence="17" type="ORF">D1614_00225</name>
</gene>
<evidence type="ECO:0000256" key="11">
    <source>
        <dbReference type="ARBA" id="ARBA00023163"/>
    </source>
</evidence>
<reference evidence="17 18" key="1">
    <citation type="submission" date="2018-08" db="EMBL/GenBank/DDBJ databases">
        <title>Pallidiluteibacterium maritimus gen. nov., sp. nov., isolated from coastal sediment.</title>
        <authorList>
            <person name="Zhou L.Y."/>
        </authorList>
    </citation>
    <scope>NUCLEOTIDE SEQUENCE [LARGE SCALE GENOMIC DNA]</scope>
    <source>
        <strain evidence="17 18">XSD2</strain>
    </source>
</reference>
<proteinExistence type="predicted"/>
<keyword evidence="3 12" id="KW-0597">Phosphoprotein</keyword>
<dbReference type="InterPro" id="IPR003594">
    <property type="entry name" value="HATPase_dom"/>
</dbReference>
<dbReference type="SMART" id="SM00388">
    <property type="entry name" value="HisKA"/>
    <property type="match status" value="1"/>
</dbReference>
<keyword evidence="6" id="KW-0418">Kinase</keyword>
<dbReference type="Gene3D" id="3.40.50.2300">
    <property type="match status" value="1"/>
</dbReference>
<feature type="domain" description="HTH araC/xylS-type" evidence="14">
    <location>
        <begin position="1252"/>
        <end position="1350"/>
    </location>
</feature>
<evidence type="ECO:0000259" key="14">
    <source>
        <dbReference type="PROSITE" id="PS01124"/>
    </source>
</evidence>
<comment type="caution">
    <text evidence="17">The sequence shown here is derived from an EMBL/GenBank/DDBJ whole genome shotgun (WGS) entry which is preliminary data.</text>
</comment>
<feature type="transmembrane region" description="Helical" evidence="13">
    <location>
        <begin position="793"/>
        <end position="811"/>
    </location>
</feature>
<dbReference type="InterPro" id="IPR036890">
    <property type="entry name" value="HATPase_C_sf"/>
</dbReference>
<evidence type="ECO:0000256" key="7">
    <source>
        <dbReference type="ARBA" id="ARBA00022840"/>
    </source>
</evidence>
<organism evidence="17 18">
    <name type="scientific">Maribellus luteus</name>
    <dbReference type="NCBI Taxonomy" id="2305463"/>
    <lineage>
        <taxon>Bacteria</taxon>
        <taxon>Pseudomonadati</taxon>
        <taxon>Bacteroidota</taxon>
        <taxon>Bacteroidia</taxon>
        <taxon>Marinilabiliales</taxon>
        <taxon>Prolixibacteraceae</taxon>
        <taxon>Maribellus</taxon>
    </lineage>
</organism>
<dbReference type="SUPFAM" id="SSF55874">
    <property type="entry name" value="ATPase domain of HSP90 chaperone/DNA topoisomerase II/histidine kinase"/>
    <property type="match status" value="1"/>
</dbReference>
<dbReference type="InterPro" id="IPR009057">
    <property type="entry name" value="Homeodomain-like_sf"/>
</dbReference>
<dbReference type="InterPro" id="IPR011006">
    <property type="entry name" value="CheY-like_superfamily"/>
</dbReference>
<evidence type="ECO:0000256" key="2">
    <source>
        <dbReference type="ARBA" id="ARBA00012438"/>
    </source>
</evidence>
<dbReference type="CDD" id="cd00082">
    <property type="entry name" value="HisKA"/>
    <property type="match status" value="1"/>
</dbReference>
<comment type="catalytic activity">
    <reaction evidence="1">
        <text>ATP + protein L-histidine = ADP + protein N-phospho-L-histidine.</text>
        <dbReference type="EC" id="2.7.13.3"/>
    </reaction>
</comment>
<keyword evidence="13" id="KW-0472">Membrane</keyword>
<dbReference type="SUPFAM" id="SSF52172">
    <property type="entry name" value="CheY-like"/>
    <property type="match status" value="1"/>
</dbReference>
<dbReference type="CDD" id="cd00075">
    <property type="entry name" value="HATPase"/>
    <property type="match status" value="1"/>
</dbReference>
<dbReference type="SUPFAM" id="SSF63829">
    <property type="entry name" value="Calcium-dependent phosphotriesterase"/>
    <property type="match status" value="2"/>
</dbReference>
<dbReference type="InterPro" id="IPR018060">
    <property type="entry name" value="HTH_AraC"/>
</dbReference>
<dbReference type="InterPro" id="IPR018062">
    <property type="entry name" value="HTH_AraC-typ_CS"/>
</dbReference>
<dbReference type="Gene3D" id="1.10.287.130">
    <property type="match status" value="1"/>
</dbReference>
<dbReference type="Pfam" id="PF07494">
    <property type="entry name" value="Reg_prop"/>
    <property type="match status" value="2"/>
</dbReference>
<dbReference type="InterPro" id="IPR003661">
    <property type="entry name" value="HisK_dim/P_dom"/>
</dbReference>
<feature type="domain" description="Response regulatory" evidence="16">
    <location>
        <begin position="1106"/>
        <end position="1221"/>
    </location>
</feature>
<keyword evidence="8" id="KW-0902">Two-component regulatory system</keyword>
<dbReference type="InterPro" id="IPR011123">
    <property type="entry name" value="Y_Y_Y"/>
</dbReference>
<dbReference type="PROSITE" id="PS01124">
    <property type="entry name" value="HTH_ARAC_FAMILY_2"/>
    <property type="match status" value="1"/>
</dbReference>
<evidence type="ECO:0000256" key="9">
    <source>
        <dbReference type="ARBA" id="ARBA00023015"/>
    </source>
</evidence>
<dbReference type="InterPro" id="IPR005467">
    <property type="entry name" value="His_kinase_dom"/>
</dbReference>
<dbReference type="Pfam" id="PF07495">
    <property type="entry name" value="Y_Y_Y"/>
    <property type="match status" value="1"/>
</dbReference>
<dbReference type="Pfam" id="PF00512">
    <property type="entry name" value="HisKA"/>
    <property type="match status" value="1"/>
</dbReference>
<dbReference type="SMART" id="SM00342">
    <property type="entry name" value="HTH_ARAC"/>
    <property type="match status" value="1"/>
</dbReference>
<dbReference type="Pfam" id="PF02518">
    <property type="entry name" value="HATPase_c"/>
    <property type="match status" value="1"/>
</dbReference>
<dbReference type="EMBL" id="QWGR01000001">
    <property type="protein sequence ID" value="RIJ50403.1"/>
    <property type="molecule type" value="Genomic_DNA"/>
</dbReference>
<feature type="modified residue" description="4-aspartylphosphate" evidence="12">
    <location>
        <position position="1154"/>
    </location>
</feature>
<keyword evidence="7" id="KW-0067">ATP-binding</keyword>
<dbReference type="Gene3D" id="3.30.565.10">
    <property type="entry name" value="Histidine kinase-like ATPase, C-terminal domain"/>
    <property type="match status" value="1"/>
</dbReference>
<protein>
    <recommendedName>
        <fullName evidence="2">histidine kinase</fullName>
        <ecNumber evidence="2">2.7.13.3</ecNumber>
    </recommendedName>
</protein>
<dbReference type="FunFam" id="1.10.287.130:FF:000034">
    <property type="entry name" value="Two-component system sensor histidine kinase/response regulator"/>
    <property type="match status" value="1"/>
</dbReference>
<dbReference type="PROSITE" id="PS00041">
    <property type="entry name" value="HTH_ARAC_FAMILY_1"/>
    <property type="match status" value="1"/>
</dbReference>
<keyword evidence="5" id="KW-0547">Nucleotide-binding</keyword>
<dbReference type="FunFam" id="2.60.40.10:FF:000791">
    <property type="entry name" value="Two-component system sensor histidine kinase/response regulator"/>
    <property type="match status" value="1"/>
</dbReference>
<keyword evidence="4" id="KW-0808">Transferase</keyword>
<sequence>MTNRKKIILSGIILLFYHSVFAQFQFKKLTTENGLSIDNIGCIAHDSGGLLYFGTDALNIYDGNSIKVLNPSNTEGFGTQIKSIIPVSPTKMLLGLVDKGLFLYNKEINKIQTIPLKYNSDTINLPILALHNDNKGKIWIGTVKQGLFSINVNSLLEYKTNSVINCIKYSHSDNHEITSLCSSEEKILVGTRFNGLLELPLTNTNNQVLKQSNIPLSSQGIWVVKLFNNSLFIGTENGLNIYDLRNNTHNIYFRKPITPTLSNNIIRAICKDKSGTYWIGTQEDGLYSLKFTNHVPEINHYKNIPTNSNTLNVNKILALHIGKQNNLWIGTWNGGVNVLNFEAQQFINIRNKGKENDLSENMIWSIIYKETGKYLIGTHGSGICSYESEQRTFKEEFHSQTINSVANLLLDKKNKILWTGTWGKGLKAFSYPEMIPILGNILDTALFSNDRVYPMVIDKNGILWIGTVTHGIFSINLNNPKNPVKFFRINNSNSANNKGENAEVRSIILDKNNTLWIGSIKHGLFKATADNNGNITNIKPIYKIVETNEEYAPVRGMYLRDNGDLWIGQENGKIKIYNIHSESCKTFSNSTKYITQCFTEDKDGNIWLGTYTGLIKFNQKTKEQRIYLPENCFYTLFFDKESNILLAGSNKGIFTFTPNQLKQDPYYPEIIFSDLKVFNKPVLPDEKINGKVLLKKSINYTNQISLPYSLNVFTIDITALSFTSQDANLICYQLENFDESWNKQTGAAISVSYTNLSPGEYIFKVKAANKDNVWNPEMRQITIQILPPWWRTYYAYGAYLLIIFIISYLVIRFIKWRLKISQEVKVEKIKQEQSEKLNDLKLSFFTNISHEFRTPLTLIIGPLEEILRKENRDSKLHRQLSMMQKNATMLLELVNELLDFRKAEKEKINLNVSRVNLNDYILQTIGQFEGKADQKKIAMEFLSRKQNIELWADQNLLQKIIFNLLSNAIKYTPESGIVKVAIDDNGGHIQISISDSGPGIDKKDLPQIFERFYQSRTSNKEGSGIGLSLVKKLVEIQKGTIEVDSKLGKGSEFIIQFKKGNKHFSSSEMALNDTNAEESANEMPFLEDTTETMGEKTAQASKDRHRILVIDDNDDIRTYVKNSLAQEYKIIDYNNAGDGLTEAQKGKISLIICDVMMPGMDGLEFCNHIKSDLKTSHIPVILLTAKTSTENKIEGYEKGADGYITKPFSMGLLRTRIANLLAQREKLQSHIQALNFEPSQIAPTSIDEQFLEKTIETIEANISNHEYSLDELSSALGLSHDNFYRKIKNLSGMSAAQFLRMIRLKRAKQMLENTDYTVSEILYEVGFTNPSYFAKCFKQQFGVSPTEIKK</sequence>
<dbReference type="PROSITE" id="PS50109">
    <property type="entry name" value="HIS_KIN"/>
    <property type="match status" value="1"/>
</dbReference>
<keyword evidence="18" id="KW-1185">Reference proteome</keyword>
<dbReference type="OrthoDB" id="358279at2"/>
<dbReference type="CDD" id="cd17574">
    <property type="entry name" value="REC_OmpR"/>
    <property type="match status" value="1"/>
</dbReference>
<dbReference type="EC" id="2.7.13.3" evidence="2"/>
<keyword evidence="9" id="KW-0805">Transcription regulation</keyword>
<evidence type="ECO:0000259" key="16">
    <source>
        <dbReference type="PROSITE" id="PS50110"/>
    </source>
</evidence>
<dbReference type="InterPro" id="IPR011110">
    <property type="entry name" value="Reg_prop"/>
</dbReference>
<dbReference type="SUPFAM" id="SSF46689">
    <property type="entry name" value="Homeodomain-like"/>
    <property type="match status" value="1"/>
</dbReference>
<dbReference type="RefSeq" id="WP_119435873.1">
    <property type="nucleotide sequence ID" value="NZ_QWGR01000001.1"/>
</dbReference>
<evidence type="ECO:0000256" key="1">
    <source>
        <dbReference type="ARBA" id="ARBA00000085"/>
    </source>
</evidence>
<dbReference type="Gene3D" id="2.130.10.10">
    <property type="entry name" value="YVTN repeat-like/Quinoprotein amine dehydrogenase"/>
    <property type="match status" value="2"/>
</dbReference>
<dbReference type="GO" id="GO:0043565">
    <property type="term" value="F:sequence-specific DNA binding"/>
    <property type="evidence" value="ECO:0007669"/>
    <property type="project" value="InterPro"/>
</dbReference>
<dbReference type="SUPFAM" id="SSF47384">
    <property type="entry name" value="Homodimeric domain of signal transducing histidine kinase"/>
    <property type="match status" value="1"/>
</dbReference>
<dbReference type="FunFam" id="3.30.565.10:FF:000037">
    <property type="entry name" value="Hybrid sensor histidine kinase/response regulator"/>
    <property type="match status" value="1"/>
</dbReference>
<dbReference type="PANTHER" id="PTHR43547:SF2">
    <property type="entry name" value="HYBRID SIGNAL TRANSDUCTION HISTIDINE KINASE C"/>
    <property type="match status" value="1"/>
</dbReference>
<dbReference type="PANTHER" id="PTHR43547">
    <property type="entry name" value="TWO-COMPONENT HISTIDINE KINASE"/>
    <property type="match status" value="1"/>
</dbReference>
<dbReference type="PRINTS" id="PR00344">
    <property type="entry name" value="BCTRLSENSOR"/>
</dbReference>
<evidence type="ECO:0000256" key="13">
    <source>
        <dbReference type="SAM" id="Phobius"/>
    </source>
</evidence>
<evidence type="ECO:0000259" key="15">
    <source>
        <dbReference type="PROSITE" id="PS50109"/>
    </source>
</evidence>
<dbReference type="Gene3D" id="1.10.10.60">
    <property type="entry name" value="Homeodomain-like"/>
    <property type="match status" value="2"/>
</dbReference>
<keyword evidence="10" id="KW-0238">DNA-binding</keyword>
<dbReference type="InterPro" id="IPR013783">
    <property type="entry name" value="Ig-like_fold"/>
</dbReference>
<dbReference type="Pfam" id="PF12833">
    <property type="entry name" value="HTH_18"/>
    <property type="match status" value="1"/>
</dbReference>
<dbReference type="InterPro" id="IPR036097">
    <property type="entry name" value="HisK_dim/P_sf"/>
</dbReference>
<name>A0A399T905_9BACT</name>
<dbReference type="PROSITE" id="PS50110">
    <property type="entry name" value="RESPONSE_REGULATORY"/>
    <property type="match status" value="1"/>
</dbReference>
<keyword evidence="11" id="KW-0804">Transcription</keyword>
<evidence type="ECO:0000256" key="10">
    <source>
        <dbReference type="ARBA" id="ARBA00023125"/>
    </source>
</evidence>
<dbReference type="Gene3D" id="2.60.40.10">
    <property type="entry name" value="Immunoglobulins"/>
    <property type="match status" value="1"/>
</dbReference>
<keyword evidence="13" id="KW-1133">Transmembrane helix</keyword>
<dbReference type="InterPro" id="IPR036322">
    <property type="entry name" value="WD40_repeat_dom_sf"/>
</dbReference>
<evidence type="ECO:0000256" key="8">
    <source>
        <dbReference type="ARBA" id="ARBA00023012"/>
    </source>
</evidence>
<dbReference type="GO" id="GO:0005524">
    <property type="term" value="F:ATP binding"/>
    <property type="evidence" value="ECO:0007669"/>
    <property type="project" value="UniProtKB-KW"/>
</dbReference>
<evidence type="ECO:0000256" key="6">
    <source>
        <dbReference type="ARBA" id="ARBA00022777"/>
    </source>
</evidence>
<dbReference type="GO" id="GO:0003700">
    <property type="term" value="F:DNA-binding transcription factor activity"/>
    <property type="evidence" value="ECO:0007669"/>
    <property type="project" value="InterPro"/>
</dbReference>
<evidence type="ECO:0000313" key="18">
    <source>
        <dbReference type="Proteomes" id="UP000265926"/>
    </source>
</evidence>
<dbReference type="GO" id="GO:0000155">
    <property type="term" value="F:phosphorelay sensor kinase activity"/>
    <property type="evidence" value="ECO:0007669"/>
    <property type="project" value="InterPro"/>
</dbReference>
<dbReference type="SUPFAM" id="SSF50978">
    <property type="entry name" value="WD40 repeat-like"/>
    <property type="match status" value="1"/>
</dbReference>
<evidence type="ECO:0000256" key="3">
    <source>
        <dbReference type="ARBA" id="ARBA00022553"/>
    </source>
</evidence>